<evidence type="ECO:0000313" key="3">
    <source>
        <dbReference type="Proteomes" id="UP000709295"/>
    </source>
</evidence>
<gene>
    <name evidence="2" type="ORF">JG688_00016002</name>
</gene>
<evidence type="ECO:0000313" key="2">
    <source>
        <dbReference type="EMBL" id="KAG6946537.1"/>
    </source>
</evidence>
<protein>
    <recommendedName>
        <fullName evidence="1">PiggyBac transposable element-derived protein domain-containing protein</fullName>
    </recommendedName>
</protein>
<sequence>MTDKPHKWGTKLFVTCCAQTACCLRIEVYCGVKQQLGNGPQTSDVKSSPATVRRNIKKMIPVGRVDHHLIVVGRLYTSVPLALELLAKNVYVVGTIQIARIGYAADVIDKRKKRPIR</sequence>
<proteinExistence type="predicted"/>
<accession>A0A8J5M2D2</accession>
<evidence type="ECO:0000259" key="1">
    <source>
        <dbReference type="Pfam" id="PF13843"/>
    </source>
</evidence>
<name>A0A8J5M2D2_9STRA</name>
<dbReference type="Proteomes" id="UP000709295">
    <property type="component" value="Unassembled WGS sequence"/>
</dbReference>
<feature type="domain" description="PiggyBac transposable element-derived protein" evidence="1">
    <location>
        <begin position="2"/>
        <end position="109"/>
    </location>
</feature>
<dbReference type="AlphaFoldDB" id="A0A8J5M2D2"/>
<keyword evidence="3" id="KW-1185">Reference proteome</keyword>
<dbReference type="PANTHER" id="PTHR46599">
    <property type="entry name" value="PIGGYBAC TRANSPOSABLE ELEMENT-DERIVED PROTEIN 4"/>
    <property type="match status" value="1"/>
</dbReference>
<reference evidence="2" key="1">
    <citation type="submission" date="2021-01" db="EMBL/GenBank/DDBJ databases">
        <title>Phytophthora aleatoria, a newly-described species from Pinus radiata is distinct from Phytophthora cactorum isolates based on comparative genomics.</title>
        <authorList>
            <person name="Mcdougal R."/>
            <person name="Panda P."/>
            <person name="Williams N."/>
            <person name="Studholme D.J."/>
        </authorList>
    </citation>
    <scope>NUCLEOTIDE SEQUENCE</scope>
    <source>
        <strain evidence="2">NZFS 4037</strain>
    </source>
</reference>
<dbReference type="InterPro" id="IPR029526">
    <property type="entry name" value="PGBD"/>
</dbReference>
<dbReference type="Pfam" id="PF13843">
    <property type="entry name" value="DDE_Tnp_1_7"/>
    <property type="match status" value="1"/>
</dbReference>
<comment type="caution">
    <text evidence="2">The sequence shown here is derived from an EMBL/GenBank/DDBJ whole genome shotgun (WGS) entry which is preliminary data.</text>
</comment>
<dbReference type="PANTHER" id="PTHR46599:SF3">
    <property type="entry name" value="PIGGYBAC TRANSPOSABLE ELEMENT-DERIVED PROTEIN 4"/>
    <property type="match status" value="1"/>
</dbReference>
<organism evidence="2 3">
    <name type="scientific">Phytophthora aleatoria</name>
    <dbReference type="NCBI Taxonomy" id="2496075"/>
    <lineage>
        <taxon>Eukaryota</taxon>
        <taxon>Sar</taxon>
        <taxon>Stramenopiles</taxon>
        <taxon>Oomycota</taxon>
        <taxon>Peronosporomycetes</taxon>
        <taxon>Peronosporales</taxon>
        <taxon>Peronosporaceae</taxon>
        <taxon>Phytophthora</taxon>
    </lineage>
</organism>
<dbReference type="EMBL" id="JAENGY010001865">
    <property type="protein sequence ID" value="KAG6946537.1"/>
    <property type="molecule type" value="Genomic_DNA"/>
</dbReference>